<dbReference type="InterPro" id="IPR050287">
    <property type="entry name" value="MTA/SAH_deaminase"/>
</dbReference>
<dbReference type="PANTHER" id="PTHR43794">
    <property type="entry name" value="AMINOHYDROLASE SSNA-RELATED"/>
    <property type="match status" value="1"/>
</dbReference>
<feature type="domain" description="Amidohydrolase-related" evidence="2">
    <location>
        <begin position="51"/>
        <end position="378"/>
    </location>
</feature>
<sequence length="395" mass="43253">MKRIAAEYVFTLEPGGPLADGFVEYDDDGTVLRTGICDNVREEETFLEGAIVPGFVNTHCHLELSHLQGRFRKGTGMAGFIDQINALRDTSDREHRMECAGRWLDTMWRQGVSAMGDISNGDESFLAKSSSPMYTRTFLEVFGSEPRDCGSVMASVRALQEKAQGYGLDAAPTPHSCYTTSPELLTASSADALAAGFLSYHSQESPEEEQMIGGGCGALYENRKKYGMSTPPVTGRPSLMYFIDRVGKVHPAPFHEHVLLVHEVCLTEEAADAAMAAFRSLYVALCPMSNLFIHNMLPPVELMRRKGMKITLGTDSLSSNDTLDMVREMYCLQSSFPDVSLGEILTWACLNGAEFLGKDKELGSITAGKRPGLVFIDKISDGGRLTAESSSRRII</sequence>
<dbReference type="Gene3D" id="3.20.20.140">
    <property type="entry name" value="Metal-dependent hydrolases"/>
    <property type="match status" value="1"/>
</dbReference>
<protein>
    <submittedName>
        <fullName evidence="3">Amidohydrolase family protein</fullName>
    </submittedName>
</protein>
<evidence type="ECO:0000259" key="2">
    <source>
        <dbReference type="Pfam" id="PF01979"/>
    </source>
</evidence>
<evidence type="ECO:0000313" key="3">
    <source>
        <dbReference type="EMBL" id="MBO8471312.1"/>
    </source>
</evidence>
<dbReference type="GO" id="GO:0016787">
    <property type="term" value="F:hydrolase activity"/>
    <property type="evidence" value="ECO:0007669"/>
    <property type="project" value="UniProtKB-KW"/>
</dbReference>
<evidence type="ECO:0000313" key="4">
    <source>
        <dbReference type="Proteomes" id="UP000823603"/>
    </source>
</evidence>
<evidence type="ECO:0000256" key="1">
    <source>
        <dbReference type="ARBA" id="ARBA00022801"/>
    </source>
</evidence>
<dbReference type="SUPFAM" id="SSF51556">
    <property type="entry name" value="Metallo-dependent hydrolases"/>
    <property type="match status" value="1"/>
</dbReference>
<accession>A0A9D9IF38</accession>
<reference evidence="3" key="2">
    <citation type="journal article" date="2021" name="PeerJ">
        <title>Extensive microbial diversity within the chicken gut microbiome revealed by metagenomics and culture.</title>
        <authorList>
            <person name="Gilroy R."/>
            <person name="Ravi A."/>
            <person name="Getino M."/>
            <person name="Pursley I."/>
            <person name="Horton D.L."/>
            <person name="Alikhan N.F."/>
            <person name="Baker D."/>
            <person name="Gharbi K."/>
            <person name="Hall N."/>
            <person name="Watson M."/>
            <person name="Adriaenssens E.M."/>
            <person name="Foster-Nyarko E."/>
            <person name="Jarju S."/>
            <person name="Secka A."/>
            <person name="Antonio M."/>
            <person name="Oren A."/>
            <person name="Chaudhuri R.R."/>
            <person name="La Ragione R."/>
            <person name="Hildebrand F."/>
            <person name="Pallen M.J."/>
        </authorList>
    </citation>
    <scope>NUCLEOTIDE SEQUENCE</scope>
    <source>
        <strain evidence="3">B2-22910</strain>
    </source>
</reference>
<dbReference type="PANTHER" id="PTHR43794:SF11">
    <property type="entry name" value="AMIDOHYDROLASE-RELATED DOMAIN-CONTAINING PROTEIN"/>
    <property type="match status" value="1"/>
</dbReference>
<dbReference type="EMBL" id="JADIMB010000085">
    <property type="protein sequence ID" value="MBO8471312.1"/>
    <property type="molecule type" value="Genomic_DNA"/>
</dbReference>
<reference evidence="3" key="1">
    <citation type="submission" date="2020-10" db="EMBL/GenBank/DDBJ databases">
        <authorList>
            <person name="Gilroy R."/>
        </authorList>
    </citation>
    <scope>NUCLEOTIDE SEQUENCE</scope>
    <source>
        <strain evidence="3">B2-22910</strain>
    </source>
</reference>
<dbReference type="Proteomes" id="UP000823603">
    <property type="component" value="Unassembled WGS sequence"/>
</dbReference>
<proteinExistence type="predicted"/>
<dbReference type="InterPro" id="IPR032466">
    <property type="entry name" value="Metal_Hydrolase"/>
</dbReference>
<gene>
    <name evidence="3" type="ORF">IAB82_05905</name>
</gene>
<organism evidence="3 4">
    <name type="scientific">Candidatus Cryptobacteroides faecavium</name>
    <dbReference type="NCBI Taxonomy" id="2840762"/>
    <lineage>
        <taxon>Bacteria</taxon>
        <taxon>Pseudomonadati</taxon>
        <taxon>Bacteroidota</taxon>
        <taxon>Bacteroidia</taxon>
        <taxon>Bacteroidales</taxon>
        <taxon>Candidatus Cryptobacteroides</taxon>
    </lineage>
</organism>
<keyword evidence="1" id="KW-0378">Hydrolase</keyword>
<dbReference type="InterPro" id="IPR006680">
    <property type="entry name" value="Amidohydro-rel"/>
</dbReference>
<dbReference type="Pfam" id="PF01979">
    <property type="entry name" value="Amidohydro_1"/>
    <property type="match status" value="1"/>
</dbReference>
<comment type="caution">
    <text evidence="3">The sequence shown here is derived from an EMBL/GenBank/DDBJ whole genome shotgun (WGS) entry which is preliminary data.</text>
</comment>
<name>A0A9D9IF38_9BACT</name>
<dbReference type="AlphaFoldDB" id="A0A9D9IF38"/>